<gene>
    <name evidence="3" type="ORF">GCM10025869_35390</name>
</gene>
<evidence type="ECO:0000259" key="2">
    <source>
        <dbReference type="Pfam" id="PF09348"/>
    </source>
</evidence>
<keyword evidence="4" id="KW-1185">Reference proteome</keyword>
<proteinExistence type="predicted"/>
<name>A0ABQ6K1S6_9MICO</name>
<evidence type="ECO:0000313" key="3">
    <source>
        <dbReference type="EMBL" id="GMA93010.1"/>
    </source>
</evidence>
<dbReference type="PANTHER" id="PTHR34202:SF1">
    <property type="entry name" value="UPF0548 PROTEIN"/>
    <property type="match status" value="1"/>
</dbReference>
<protein>
    <recommendedName>
        <fullName evidence="2">DUF1990 domain-containing protein</fullName>
    </recommendedName>
</protein>
<accession>A0ABQ6K1S6</accession>
<evidence type="ECO:0000256" key="1">
    <source>
        <dbReference type="SAM" id="MobiDB-lite"/>
    </source>
</evidence>
<dbReference type="PANTHER" id="PTHR34202">
    <property type="entry name" value="UPF0548 PROTEIN"/>
    <property type="match status" value="1"/>
</dbReference>
<dbReference type="RefSeq" id="WP_284301748.1">
    <property type="nucleotide sequence ID" value="NZ_BSVA01000001.1"/>
</dbReference>
<dbReference type="InterPro" id="IPR018960">
    <property type="entry name" value="DUF1990"/>
</dbReference>
<reference evidence="4" key="1">
    <citation type="journal article" date="2019" name="Int. J. Syst. Evol. Microbiol.">
        <title>The Global Catalogue of Microorganisms (GCM) 10K type strain sequencing project: providing services to taxonomists for standard genome sequencing and annotation.</title>
        <authorList>
            <consortium name="The Broad Institute Genomics Platform"/>
            <consortium name="The Broad Institute Genome Sequencing Center for Infectious Disease"/>
            <person name="Wu L."/>
            <person name="Ma J."/>
        </authorList>
    </citation>
    <scope>NUCLEOTIDE SEQUENCE [LARGE SCALE GENOMIC DNA]</scope>
    <source>
        <strain evidence="4">NBRC 108755</strain>
    </source>
</reference>
<feature type="compositionally biased region" description="Low complexity" evidence="1">
    <location>
        <begin position="10"/>
        <end position="20"/>
    </location>
</feature>
<dbReference type="Pfam" id="PF09348">
    <property type="entry name" value="DUF1990"/>
    <property type="match status" value="1"/>
</dbReference>
<feature type="domain" description="DUF1990" evidence="2">
    <location>
        <begin position="14"/>
        <end position="161"/>
    </location>
</feature>
<feature type="region of interest" description="Disordered" evidence="1">
    <location>
        <begin position="1"/>
        <end position="20"/>
    </location>
</feature>
<dbReference type="EMBL" id="BSVA01000001">
    <property type="protein sequence ID" value="GMA93010.1"/>
    <property type="molecule type" value="Genomic_DNA"/>
</dbReference>
<comment type="caution">
    <text evidence="3">The sequence shown here is derived from an EMBL/GenBank/DDBJ whole genome shotgun (WGS) entry which is preliminary data.</text>
</comment>
<sequence length="231" mass="25770">MSADGLSYDAPRAARPGAAVPPGLRLREQRVPLGEGERIWRRAVEVVSGWAIKQAIGFTVTPDDPVVVEGRDYETRYGWMRVHEPVRVIWVADEPDRRGFGYGTRPGHPITGEECFLVERDPDGSIWFVTRTVSRISGGWWLVLWPGIRMLQPYFQRAYARSAVRLVTETDAPLGGLRRLRRRMVGGGPSGVEGIAKLGYGMGPEPGPFDKPPAVPIELDADDVPWELREE</sequence>
<dbReference type="Proteomes" id="UP001157069">
    <property type="component" value="Unassembled WGS sequence"/>
</dbReference>
<organism evidence="3 4">
    <name type="scientific">Homoserinibacter gongjuensis</name>
    <dbReference type="NCBI Taxonomy" id="1162968"/>
    <lineage>
        <taxon>Bacteria</taxon>
        <taxon>Bacillati</taxon>
        <taxon>Actinomycetota</taxon>
        <taxon>Actinomycetes</taxon>
        <taxon>Micrococcales</taxon>
        <taxon>Microbacteriaceae</taxon>
        <taxon>Homoserinibacter</taxon>
    </lineage>
</organism>
<evidence type="ECO:0000313" key="4">
    <source>
        <dbReference type="Proteomes" id="UP001157069"/>
    </source>
</evidence>